<dbReference type="SUPFAM" id="SSF50118">
    <property type="entry name" value="Cell growth inhibitor/plasmid maintenance toxic component"/>
    <property type="match status" value="1"/>
</dbReference>
<organism evidence="3 4">
    <name type="scientific">Muricomes intestini</name>
    <dbReference type="NCBI Taxonomy" id="1796634"/>
    <lineage>
        <taxon>Bacteria</taxon>
        <taxon>Bacillati</taxon>
        <taxon>Bacillota</taxon>
        <taxon>Clostridia</taxon>
        <taxon>Lachnospirales</taxon>
        <taxon>Lachnospiraceae</taxon>
        <taxon>Muricomes</taxon>
    </lineage>
</organism>
<dbReference type="EMBL" id="SLZZ01000002">
    <property type="protein sequence ID" value="TCS82388.1"/>
    <property type="molecule type" value="Genomic_DNA"/>
</dbReference>
<gene>
    <name evidence="3" type="ORF">EDD59_102259</name>
</gene>
<reference evidence="3 4" key="1">
    <citation type="submission" date="2019-03" db="EMBL/GenBank/DDBJ databases">
        <title>Genomic Encyclopedia of Type Strains, Phase IV (KMG-IV): sequencing the most valuable type-strain genomes for metagenomic binning, comparative biology and taxonomic classification.</title>
        <authorList>
            <person name="Goeker M."/>
        </authorList>
    </citation>
    <scope>NUCLEOTIDE SEQUENCE [LARGE SCALE GENOMIC DNA]</scope>
    <source>
        <strain evidence="3 4">DSM 29489</strain>
    </source>
</reference>
<dbReference type="Proteomes" id="UP000295726">
    <property type="component" value="Unassembled WGS sequence"/>
</dbReference>
<comment type="caution">
    <text evidence="3">The sequence shown here is derived from an EMBL/GenBank/DDBJ whole genome shotgun (WGS) entry which is preliminary data.</text>
</comment>
<dbReference type="AlphaFoldDB" id="A0A4R3KGE6"/>
<dbReference type="InterPro" id="IPR011067">
    <property type="entry name" value="Plasmid_toxin/cell-grow_inhib"/>
</dbReference>
<evidence type="ECO:0000256" key="1">
    <source>
        <dbReference type="ARBA" id="ARBA00007521"/>
    </source>
</evidence>
<dbReference type="Pfam" id="PF02452">
    <property type="entry name" value="PemK_toxin"/>
    <property type="match status" value="1"/>
</dbReference>
<dbReference type="Gene3D" id="2.30.30.110">
    <property type="match status" value="1"/>
</dbReference>
<accession>A0A4R3KGE6</accession>
<protein>
    <submittedName>
        <fullName evidence="3">PemK-like, MazF-like toxin of type II toxin-antitoxin system</fullName>
    </submittedName>
</protein>
<name>A0A4R3KGE6_9FIRM</name>
<keyword evidence="4" id="KW-1185">Reference proteome</keyword>
<sequence>MPVIEQGDILKVEKLNSPVLVVSKNFFNQSEEAIVCPIIKSAGLDPLHICIKAEDISGFVLCEQMRLLDLRVRGFKKTGRIKYADIINITDAIQGIFDY</sequence>
<dbReference type="GO" id="GO:0003677">
    <property type="term" value="F:DNA binding"/>
    <property type="evidence" value="ECO:0007669"/>
    <property type="project" value="InterPro"/>
</dbReference>
<dbReference type="InterPro" id="IPR003477">
    <property type="entry name" value="PemK-like"/>
</dbReference>
<keyword evidence="2" id="KW-1277">Toxin-antitoxin system</keyword>
<comment type="similarity">
    <text evidence="1">Belongs to the PemK/MazF family.</text>
</comment>
<proteinExistence type="inferred from homology"/>
<dbReference type="RefSeq" id="WP_243117322.1">
    <property type="nucleotide sequence ID" value="NZ_SLZZ01000002.1"/>
</dbReference>
<evidence type="ECO:0000313" key="4">
    <source>
        <dbReference type="Proteomes" id="UP000295726"/>
    </source>
</evidence>
<evidence type="ECO:0000256" key="2">
    <source>
        <dbReference type="ARBA" id="ARBA00022649"/>
    </source>
</evidence>
<evidence type="ECO:0000313" key="3">
    <source>
        <dbReference type="EMBL" id="TCS82388.1"/>
    </source>
</evidence>